<dbReference type="Proteomes" id="UP001530400">
    <property type="component" value="Unassembled WGS sequence"/>
</dbReference>
<dbReference type="InterPro" id="IPR003123">
    <property type="entry name" value="VPS9"/>
</dbReference>
<name>A0ABD3MUJ9_9STRA</name>
<evidence type="ECO:0000259" key="1">
    <source>
        <dbReference type="PROSITE" id="PS51205"/>
    </source>
</evidence>
<proteinExistence type="predicted"/>
<dbReference type="PANTHER" id="PTHR23101">
    <property type="entry name" value="RAB GDP/GTP EXCHANGE FACTOR"/>
    <property type="match status" value="1"/>
</dbReference>
<dbReference type="PANTHER" id="PTHR23101:SF25">
    <property type="entry name" value="GTPASE-ACTIVATING PROTEIN AND VPS9 DOMAIN-CONTAINING PROTEIN 1"/>
    <property type="match status" value="1"/>
</dbReference>
<feature type="domain" description="VPS9" evidence="1">
    <location>
        <begin position="424"/>
        <end position="575"/>
    </location>
</feature>
<sequence>MLFQTTICAFLRNLKVNPGIQLPPLKAQAKSKDLKMEGAGTVVQLPPTSTSATQMKAAATSGLDAANKMDAISNNSADEAPNLTQANVARRNTSRDERKRELLIEARKARIDWILDGVNEDAKDLKEALNGKKNPLRELQACAADGVTCAPEVVEALFSSKLEGDGDRNLISSKIAEEVKRIMENEQLSWENVSASTTSAFQSDKGKPAGETTIPGQSNIEQSTLLLPPVHSLHSYNAFLQILCQPEAADVVFSMQKFCKTIEEAARVILSVQHDEKQKEMNAKSEKEKSRLQQYQHPLNSEPHALSEESARGDISHVRFSTDEAASQKSVQAVTQPPKHAESLAKAVRGFTKTTFREMESHDAFKLFPQNNQEASDSMNEELMACLETFVFTKCHCPIYRVLGAEYEQIDHDDHVQFEAKSVDECELELQEKMKLLQFVTPEHLEIQCLKSAPDESIDLSDVIVHLLSIKQQSSPRQKLQAILLAYRGINVSLNAVLNNQRGDTPSSSPPSADDVLPTLILAVLRAQPEKIVADLRFIEFFATVNLLRGEAGYAYTNLCGAVQFLRKLDMEGHAAEVSLGEEGAHLSISPDDFRAGIEQCKQAMKVVENKISTGFSDSEVECSHQGNTDLSLGDSSDQTLTYMKISGRDIREARSNGETVGIDWALRKQKDLMWQHGKVESVSTGQPNTFINRSSLPPEEPPLPAHFNRSYSYLATRPDDIRISDLPKLLIEYRMLVHATESLLNERSTWREAEKRKQMQLSRLSLERDFNEVIGQAFSTDAANGHGNKS</sequence>
<dbReference type="SUPFAM" id="SSF109993">
    <property type="entry name" value="VPS9 domain"/>
    <property type="match status" value="1"/>
</dbReference>
<protein>
    <recommendedName>
        <fullName evidence="1">VPS9 domain-containing protein</fullName>
    </recommendedName>
</protein>
<accession>A0ABD3MUJ9</accession>
<dbReference type="Pfam" id="PF02204">
    <property type="entry name" value="VPS9"/>
    <property type="match status" value="1"/>
</dbReference>
<evidence type="ECO:0000313" key="2">
    <source>
        <dbReference type="EMBL" id="KAL3767620.1"/>
    </source>
</evidence>
<dbReference type="InterPro" id="IPR037191">
    <property type="entry name" value="VPS9_dom_sf"/>
</dbReference>
<comment type="caution">
    <text evidence="2">The sequence shown here is derived from an EMBL/GenBank/DDBJ whole genome shotgun (WGS) entry which is preliminary data.</text>
</comment>
<dbReference type="EMBL" id="JALLPJ020001361">
    <property type="protein sequence ID" value="KAL3767620.1"/>
    <property type="molecule type" value="Genomic_DNA"/>
</dbReference>
<dbReference type="AlphaFoldDB" id="A0ABD3MUJ9"/>
<dbReference type="Gene3D" id="1.20.1050.80">
    <property type="entry name" value="VPS9 domain"/>
    <property type="match status" value="1"/>
</dbReference>
<dbReference type="SMART" id="SM00167">
    <property type="entry name" value="VPS9"/>
    <property type="match status" value="1"/>
</dbReference>
<reference evidence="2 3" key="1">
    <citation type="submission" date="2024-10" db="EMBL/GenBank/DDBJ databases">
        <title>Updated reference genomes for cyclostephanoid diatoms.</title>
        <authorList>
            <person name="Roberts W.R."/>
            <person name="Alverson A.J."/>
        </authorList>
    </citation>
    <scope>NUCLEOTIDE SEQUENCE [LARGE SCALE GENOMIC DNA]</scope>
    <source>
        <strain evidence="2 3">AJA010-31</strain>
    </source>
</reference>
<dbReference type="InterPro" id="IPR045046">
    <property type="entry name" value="Vps9-like"/>
</dbReference>
<evidence type="ECO:0000313" key="3">
    <source>
        <dbReference type="Proteomes" id="UP001530400"/>
    </source>
</evidence>
<keyword evidence="3" id="KW-1185">Reference proteome</keyword>
<gene>
    <name evidence="2" type="ORF">ACHAWO_011085</name>
</gene>
<dbReference type="PROSITE" id="PS51205">
    <property type="entry name" value="VPS9"/>
    <property type="match status" value="1"/>
</dbReference>
<organism evidence="2 3">
    <name type="scientific">Cyclotella atomus</name>
    <dbReference type="NCBI Taxonomy" id="382360"/>
    <lineage>
        <taxon>Eukaryota</taxon>
        <taxon>Sar</taxon>
        <taxon>Stramenopiles</taxon>
        <taxon>Ochrophyta</taxon>
        <taxon>Bacillariophyta</taxon>
        <taxon>Coscinodiscophyceae</taxon>
        <taxon>Thalassiosirophycidae</taxon>
        <taxon>Stephanodiscales</taxon>
        <taxon>Stephanodiscaceae</taxon>
        <taxon>Cyclotella</taxon>
    </lineage>
</organism>